<evidence type="ECO:0000313" key="1">
    <source>
        <dbReference type="EMBL" id="KAG9462039.1"/>
    </source>
</evidence>
<dbReference type="EMBL" id="WNTK01014117">
    <property type="protein sequence ID" value="KAG9462039.1"/>
    <property type="molecule type" value="Genomic_DNA"/>
</dbReference>
<proteinExistence type="predicted"/>
<gene>
    <name evidence="1" type="ORF">GDO78_015050</name>
</gene>
<comment type="caution">
    <text evidence="1">The sequence shown here is derived from an EMBL/GenBank/DDBJ whole genome shotgun (WGS) entry which is preliminary data.</text>
</comment>
<organism evidence="1 2">
    <name type="scientific">Eleutherodactylus coqui</name>
    <name type="common">Puerto Rican coqui</name>
    <dbReference type="NCBI Taxonomy" id="57060"/>
    <lineage>
        <taxon>Eukaryota</taxon>
        <taxon>Metazoa</taxon>
        <taxon>Chordata</taxon>
        <taxon>Craniata</taxon>
        <taxon>Vertebrata</taxon>
        <taxon>Euteleostomi</taxon>
        <taxon>Amphibia</taxon>
        <taxon>Batrachia</taxon>
        <taxon>Anura</taxon>
        <taxon>Neobatrachia</taxon>
        <taxon>Hyloidea</taxon>
        <taxon>Eleutherodactylidae</taxon>
        <taxon>Eleutherodactylinae</taxon>
        <taxon>Eleutherodactylus</taxon>
        <taxon>Eleutherodactylus</taxon>
    </lineage>
</organism>
<name>A0A8J6E6J3_ELECQ</name>
<protein>
    <submittedName>
        <fullName evidence="1">Uncharacterized protein</fullName>
    </submittedName>
</protein>
<accession>A0A8J6E6J3</accession>
<evidence type="ECO:0000313" key="2">
    <source>
        <dbReference type="Proteomes" id="UP000770717"/>
    </source>
</evidence>
<keyword evidence="2" id="KW-1185">Reference proteome</keyword>
<dbReference type="AlphaFoldDB" id="A0A8J6E6J3"/>
<dbReference type="Proteomes" id="UP000770717">
    <property type="component" value="Unassembled WGS sequence"/>
</dbReference>
<reference evidence="1" key="1">
    <citation type="thesis" date="2020" institute="ProQuest LLC" country="789 East Eisenhower Parkway, Ann Arbor, MI, USA">
        <title>Comparative Genomics and Chromosome Evolution.</title>
        <authorList>
            <person name="Mudd A.B."/>
        </authorList>
    </citation>
    <scope>NUCLEOTIDE SEQUENCE</scope>
    <source>
        <strain evidence="1">HN-11 Male</strain>
        <tissue evidence="1">Kidney and liver</tissue>
    </source>
</reference>
<sequence length="83" mass="9104">MLPQTFSGFCSCARRHNDGHICRSKGRPGKFKISFLLASKGSQEPGAATGGLVEQSHDRYYQMIYKKVAISHDRIGIADSSCV</sequence>